<evidence type="ECO:0000313" key="1">
    <source>
        <dbReference type="EMBL" id="KIM41183.1"/>
    </source>
</evidence>
<protein>
    <submittedName>
        <fullName evidence="1">Uncharacterized protein</fullName>
    </submittedName>
</protein>
<proteinExistence type="predicted"/>
<reference evidence="2" key="2">
    <citation type="submission" date="2015-01" db="EMBL/GenBank/DDBJ databases">
        <title>Evolutionary Origins and Diversification of the Mycorrhizal Mutualists.</title>
        <authorList>
            <consortium name="DOE Joint Genome Institute"/>
            <consortium name="Mycorrhizal Genomics Consortium"/>
            <person name="Kohler A."/>
            <person name="Kuo A."/>
            <person name="Nagy L.G."/>
            <person name="Floudas D."/>
            <person name="Copeland A."/>
            <person name="Barry K.W."/>
            <person name="Cichocki N."/>
            <person name="Veneault-Fourrey C."/>
            <person name="LaButti K."/>
            <person name="Lindquist E.A."/>
            <person name="Lipzen A."/>
            <person name="Lundell T."/>
            <person name="Morin E."/>
            <person name="Murat C."/>
            <person name="Riley R."/>
            <person name="Ohm R."/>
            <person name="Sun H."/>
            <person name="Tunlid A."/>
            <person name="Henrissat B."/>
            <person name="Grigoriev I.V."/>
            <person name="Hibbett D.S."/>
            <person name="Martin F."/>
        </authorList>
    </citation>
    <scope>NUCLEOTIDE SEQUENCE [LARGE SCALE GENOMIC DNA]</scope>
    <source>
        <strain evidence="2">h7</strain>
    </source>
</reference>
<dbReference type="Proteomes" id="UP000053424">
    <property type="component" value="Unassembled WGS sequence"/>
</dbReference>
<accession>A0A0C2XU70</accession>
<organism evidence="1 2">
    <name type="scientific">Hebeloma cylindrosporum</name>
    <dbReference type="NCBI Taxonomy" id="76867"/>
    <lineage>
        <taxon>Eukaryota</taxon>
        <taxon>Fungi</taxon>
        <taxon>Dikarya</taxon>
        <taxon>Basidiomycota</taxon>
        <taxon>Agaricomycotina</taxon>
        <taxon>Agaricomycetes</taxon>
        <taxon>Agaricomycetidae</taxon>
        <taxon>Agaricales</taxon>
        <taxon>Agaricineae</taxon>
        <taxon>Hymenogastraceae</taxon>
        <taxon>Hebeloma</taxon>
    </lineage>
</organism>
<sequence>MQVIYMSGWLGTGLRTALEASKTVEASIEGPLYKRGRGLSPVVFFFFAPCSRKGTAVETREVFGDYTQVLFPSGNYNG</sequence>
<reference evidence="1 2" key="1">
    <citation type="submission" date="2014-04" db="EMBL/GenBank/DDBJ databases">
        <authorList>
            <consortium name="DOE Joint Genome Institute"/>
            <person name="Kuo A."/>
            <person name="Gay G."/>
            <person name="Dore J."/>
            <person name="Kohler A."/>
            <person name="Nagy L.G."/>
            <person name="Floudas D."/>
            <person name="Copeland A."/>
            <person name="Barry K.W."/>
            <person name="Cichocki N."/>
            <person name="Veneault-Fourrey C."/>
            <person name="LaButti K."/>
            <person name="Lindquist E.A."/>
            <person name="Lipzen A."/>
            <person name="Lundell T."/>
            <person name="Morin E."/>
            <person name="Murat C."/>
            <person name="Sun H."/>
            <person name="Tunlid A."/>
            <person name="Henrissat B."/>
            <person name="Grigoriev I.V."/>
            <person name="Hibbett D.S."/>
            <person name="Martin F."/>
            <person name="Nordberg H.P."/>
            <person name="Cantor M.N."/>
            <person name="Hua S.X."/>
        </authorList>
    </citation>
    <scope>NUCLEOTIDE SEQUENCE [LARGE SCALE GENOMIC DNA]</scope>
    <source>
        <strain evidence="2">h7</strain>
    </source>
</reference>
<gene>
    <name evidence="1" type="ORF">M413DRAFT_160276</name>
</gene>
<dbReference type="HOGENOM" id="CLU_2622297_0_0_1"/>
<dbReference type="EMBL" id="KN831781">
    <property type="protein sequence ID" value="KIM41183.1"/>
    <property type="molecule type" value="Genomic_DNA"/>
</dbReference>
<keyword evidence="2" id="KW-1185">Reference proteome</keyword>
<dbReference type="AlphaFoldDB" id="A0A0C2XU70"/>
<evidence type="ECO:0000313" key="2">
    <source>
        <dbReference type="Proteomes" id="UP000053424"/>
    </source>
</evidence>
<name>A0A0C2XU70_HEBCY</name>